<comment type="similarity">
    <text evidence="1">Belongs to the myoviridae tail sheath protein family.</text>
</comment>
<dbReference type="RefSeq" id="WP_011527389.1">
    <property type="nucleotide sequence ID" value="NC_008014.1"/>
</dbReference>
<dbReference type="PIRSF" id="PIRSF007349">
    <property type="entry name" value="Tsp_L"/>
    <property type="match status" value="1"/>
</dbReference>
<dbReference type="KEGG" id="lip:LIC070"/>
<evidence type="ECO:0000313" key="4">
    <source>
        <dbReference type="EMBL" id="CAJ54022.1"/>
    </source>
</evidence>
<dbReference type="AlphaFoldDB" id="Q1MNR1"/>
<gene>
    <name evidence="4" type="ordered locus">LIC070</name>
</gene>
<reference evidence="4 5" key="1">
    <citation type="submission" date="2005-11" db="EMBL/GenBank/DDBJ databases">
        <title>The complete genome sequence of Lawsonia intracellularis: the causative agent of proliferative enteropathy.</title>
        <authorList>
            <person name="Kaur K."/>
            <person name="Zhang Q."/>
            <person name="Beckler D."/>
            <person name="Munir S."/>
            <person name="Li L."/>
            <person name="Kinsley K."/>
            <person name="Herron L."/>
            <person name="Peterson A."/>
            <person name="May B."/>
            <person name="Singh S."/>
            <person name="Gebhart C."/>
            <person name="Kapur V."/>
        </authorList>
    </citation>
    <scope>NUCLEOTIDE SEQUENCE [LARGE SCALE GENOMIC DNA]</scope>
    <source>
        <strain evidence="4 5">PHE/MN1-00</strain>
        <plasmid evidence="5">pLaw3</plasmid>
    </source>
</reference>
<organism evidence="4 5">
    <name type="scientific">Lawsonia intracellularis (strain PHE/MN1-00)</name>
    <dbReference type="NCBI Taxonomy" id="363253"/>
    <lineage>
        <taxon>Bacteria</taxon>
        <taxon>Pseudomonadati</taxon>
        <taxon>Thermodesulfobacteriota</taxon>
        <taxon>Desulfovibrionia</taxon>
        <taxon>Desulfovibrionales</taxon>
        <taxon>Desulfovibrionaceae</taxon>
        <taxon>Lawsonia</taxon>
    </lineage>
</organism>
<evidence type="ECO:0000313" key="5">
    <source>
        <dbReference type="Proteomes" id="UP000002430"/>
    </source>
</evidence>
<dbReference type="Pfam" id="PF17482">
    <property type="entry name" value="Phage_sheath_1C"/>
    <property type="match status" value="1"/>
</dbReference>
<name>Q1MNR1_LAWIP</name>
<dbReference type="Pfam" id="PF04984">
    <property type="entry name" value="Phage_sheath_1"/>
    <property type="match status" value="1"/>
</dbReference>
<proteinExistence type="inferred from homology"/>
<protein>
    <submittedName>
        <fullName evidence="4">Probable phage sheath protein</fullName>
    </submittedName>
</protein>
<dbReference type="EMBL" id="AM180255">
    <property type="protein sequence ID" value="CAJ54022.1"/>
    <property type="molecule type" value="Genomic_DNA"/>
</dbReference>
<dbReference type="InterPro" id="IPR035089">
    <property type="entry name" value="Phage_sheath_subtilisin"/>
</dbReference>
<evidence type="ECO:0000256" key="1">
    <source>
        <dbReference type="ARBA" id="ARBA00008005"/>
    </source>
</evidence>
<sequence length="471" mass="49810">MASPNIQFDAIPVNIRKPGKYFEFNTRLAVRTLPGNPQSLLIIAQQTGTEPCEPRRIFDADTAGLLFGFGSQIHSMVLAAMHANPYLDLTVLPLADPESGLAATAVVTPSGEAQSAGVVSITIAGKTVSMALAKDDTPSDCAVTLAQAVNLVEELPVVASVTESGVLTLTAKNKGTCGNGITVSVQSSVPGMKCTLTPMSGGQGEPDFQAALAKVFSGDYTIYCVGTTQSEHLKALSDHLASMGAPLEQRGAIGVYAFAGTLEDAITLAESTNSGRLTGAVLPGTPSLSYEVAASYAATIASEEDPARPLNGLTLKGIIPSPISQRLSRTQQEVALKSGVTPLEVGTGEVVSIVRAISTYTKNSEGSPDSALLDITTIRTLDYLRKAIRERMSLRFPREKLSTRTLPKVRSEVLDVLRKMEELEILEEVASNAEGVIVERDIEDPNRLNARIPADVVNGLHIFAGRIDLIL</sequence>
<evidence type="ECO:0000259" key="3">
    <source>
        <dbReference type="Pfam" id="PF17482"/>
    </source>
</evidence>
<feature type="domain" description="Tail sheath protein subtilisin-like" evidence="2">
    <location>
        <begin position="202"/>
        <end position="359"/>
    </location>
</feature>
<keyword evidence="5" id="KW-1185">Reference proteome</keyword>
<evidence type="ECO:0000259" key="2">
    <source>
        <dbReference type="Pfam" id="PF04984"/>
    </source>
</evidence>
<dbReference type="OrthoDB" id="5442644at2"/>
<dbReference type="InterPro" id="IPR020287">
    <property type="entry name" value="Tail_sheath_C"/>
</dbReference>
<dbReference type="InterPro" id="IPR007067">
    <property type="entry name" value="Tail_sheath"/>
</dbReference>
<geneLocation type="plasmid" evidence="5">
    <name>pLaw3</name>
</geneLocation>
<accession>Q1MNR1</accession>
<keyword evidence="4" id="KW-0614">Plasmid</keyword>
<feature type="domain" description="Tail sheath protein C-terminal" evidence="3">
    <location>
        <begin position="368"/>
        <end position="469"/>
    </location>
</feature>
<dbReference type="Proteomes" id="UP000002430">
    <property type="component" value="Plasmid 3"/>
</dbReference>
<dbReference type="HOGENOM" id="CLU_023068_2_0_7"/>